<dbReference type="AlphaFoldDB" id="A0A239CJ54"/>
<dbReference type="InterPro" id="IPR016181">
    <property type="entry name" value="Acyl_CoA_acyltransferase"/>
</dbReference>
<reference evidence="3" key="1">
    <citation type="submission" date="2017-06" db="EMBL/GenBank/DDBJ databases">
        <authorList>
            <person name="Varghese N."/>
            <person name="Submissions S."/>
        </authorList>
    </citation>
    <scope>NUCLEOTIDE SEQUENCE [LARGE SCALE GENOMIC DNA]</scope>
    <source>
        <strain evidence="3">JCM 23211</strain>
    </source>
</reference>
<dbReference type="InterPro" id="IPR045057">
    <property type="entry name" value="Gcn5-rel_NAT"/>
</dbReference>
<organism evidence="2 3">
    <name type="scientific">Rhodococcoides kyotonense</name>
    <dbReference type="NCBI Taxonomy" id="398843"/>
    <lineage>
        <taxon>Bacteria</taxon>
        <taxon>Bacillati</taxon>
        <taxon>Actinomycetota</taxon>
        <taxon>Actinomycetes</taxon>
        <taxon>Mycobacteriales</taxon>
        <taxon>Nocardiaceae</taxon>
        <taxon>Rhodococcoides</taxon>
    </lineage>
</organism>
<dbReference type="Gene3D" id="3.40.630.30">
    <property type="match status" value="1"/>
</dbReference>
<dbReference type="PANTHER" id="PTHR31435:SF10">
    <property type="entry name" value="BSR4717 PROTEIN"/>
    <property type="match status" value="1"/>
</dbReference>
<gene>
    <name evidence="2" type="ORF">SAMN05421642_10111</name>
</gene>
<dbReference type="PANTHER" id="PTHR31435">
    <property type="entry name" value="PROTEIN NATD1"/>
    <property type="match status" value="1"/>
</dbReference>
<accession>A0A239CJ54</accession>
<dbReference type="SUPFAM" id="SSF55729">
    <property type="entry name" value="Acyl-CoA N-acyltransferases (Nat)"/>
    <property type="match status" value="1"/>
</dbReference>
<sequence>MSTSHDDIQARASVALDIPGQRYTLGVDGSVIGFTAFRDLDGQRIFFHTEIDDAYAGHHLSSVLVKAALDDVRTRGLRFVPVCPLVAAYANKHPEVQDIADAATPQILEFLDRELG</sequence>
<evidence type="ECO:0000313" key="2">
    <source>
        <dbReference type="EMBL" id="SNS19383.1"/>
    </source>
</evidence>
<feature type="domain" description="N-acetyltransferase" evidence="1">
    <location>
        <begin position="15"/>
        <end position="101"/>
    </location>
</feature>
<dbReference type="Pfam" id="PF14542">
    <property type="entry name" value="Acetyltransf_CG"/>
    <property type="match status" value="1"/>
</dbReference>
<evidence type="ECO:0000313" key="3">
    <source>
        <dbReference type="Proteomes" id="UP000198327"/>
    </source>
</evidence>
<dbReference type="RefSeq" id="WP_089242567.1">
    <property type="nucleotide sequence ID" value="NZ_FZOW01000001.1"/>
</dbReference>
<dbReference type="Proteomes" id="UP000198327">
    <property type="component" value="Unassembled WGS sequence"/>
</dbReference>
<name>A0A239CJ54_9NOCA</name>
<dbReference type="EMBL" id="FZOW01000001">
    <property type="protein sequence ID" value="SNS19383.1"/>
    <property type="molecule type" value="Genomic_DNA"/>
</dbReference>
<keyword evidence="3" id="KW-1185">Reference proteome</keyword>
<dbReference type="PROSITE" id="PS51729">
    <property type="entry name" value="GNAT_YJDJ"/>
    <property type="match status" value="1"/>
</dbReference>
<dbReference type="OrthoDB" id="5405911at2"/>
<dbReference type="InterPro" id="IPR031165">
    <property type="entry name" value="GNAT_YJDJ"/>
</dbReference>
<proteinExistence type="predicted"/>
<evidence type="ECO:0000259" key="1">
    <source>
        <dbReference type="PROSITE" id="PS51729"/>
    </source>
</evidence>
<protein>
    <recommendedName>
        <fullName evidence="1">N-acetyltransferase domain-containing protein</fullName>
    </recommendedName>
</protein>